<dbReference type="Pfam" id="PF01943">
    <property type="entry name" value="Polysacc_synt"/>
    <property type="match status" value="1"/>
</dbReference>
<reference evidence="7 8" key="1">
    <citation type="submission" date="2019-01" db="EMBL/GenBank/DDBJ databases">
        <title>Muriicola soli sp. nov., isolated from soil.</title>
        <authorList>
            <person name="Kang H.J."/>
            <person name="Kim S.B."/>
        </authorList>
    </citation>
    <scope>NUCLEOTIDE SEQUENCE [LARGE SCALE GENOMIC DNA]</scope>
    <source>
        <strain evidence="7 8">MMS17-SY002</strain>
    </source>
</reference>
<keyword evidence="2" id="KW-1003">Cell membrane</keyword>
<evidence type="ECO:0000256" key="6">
    <source>
        <dbReference type="SAM" id="Phobius"/>
    </source>
</evidence>
<feature type="transmembrane region" description="Helical" evidence="6">
    <location>
        <begin position="150"/>
        <end position="169"/>
    </location>
</feature>
<name>A0A411ECF3_9FLAO</name>
<dbReference type="PANTHER" id="PTHR30250:SF11">
    <property type="entry name" value="O-ANTIGEN TRANSPORTER-RELATED"/>
    <property type="match status" value="1"/>
</dbReference>
<dbReference type="GO" id="GO:0005886">
    <property type="term" value="C:plasma membrane"/>
    <property type="evidence" value="ECO:0007669"/>
    <property type="project" value="UniProtKB-SubCell"/>
</dbReference>
<feature type="transmembrane region" description="Helical" evidence="6">
    <location>
        <begin position="44"/>
        <end position="67"/>
    </location>
</feature>
<comment type="subcellular location">
    <subcellularLocation>
        <location evidence="1">Cell membrane</location>
        <topology evidence="1">Multi-pass membrane protein</topology>
    </subcellularLocation>
</comment>
<keyword evidence="4 6" id="KW-1133">Transmembrane helix</keyword>
<keyword evidence="3 6" id="KW-0812">Transmembrane</keyword>
<evidence type="ECO:0000256" key="4">
    <source>
        <dbReference type="ARBA" id="ARBA00022989"/>
    </source>
</evidence>
<feature type="transmembrane region" description="Helical" evidence="6">
    <location>
        <begin position="115"/>
        <end position="138"/>
    </location>
</feature>
<feature type="transmembrane region" description="Helical" evidence="6">
    <location>
        <begin position="189"/>
        <end position="208"/>
    </location>
</feature>
<evidence type="ECO:0000313" key="8">
    <source>
        <dbReference type="Proteomes" id="UP000290889"/>
    </source>
</evidence>
<dbReference type="KEGG" id="mur:EQY75_13375"/>
<feature type="transmembrane region" description="Helical" evidence="6">
    <location>
        <begin position="434"/>
        <end position="452"/>
    </location>
</feature>
<feature type="transmembrane region" description="Helical" evidence="6">
    <location>
        <begin position="346"/>
        <end position="363"/>
    </location>
</feature>
<dbReference type="InterPro" id="IPR002797">
    <property type="entry name" value="Polysacc_synth"/>
</dbReference>
<sequence>MSLFQKLFKQTFIYGLATVLPRMLSFILVPLYTQVMPTGSYGEVTLIFAWFAIFNVILAYGMETAFFRFYNSEKNTTQVISTSLISLTGTTFVFTFLALIFQDQLALFLNIEGQFIKYVIFILALDALAIIPFALLRAKQNPKRYAIIKILNVAINLSLNVFFLLLLPGLAQDNSEGVLGMIYRSDFEISYIFISNLIASGFTLLLVSPTYKLPNYSFDRNLWAKMIRYGLPVMIAGIAFTINEVFDRIMLSELLPAAIAKSEIGKYSACYKIALFMTLFATAFRLGIEPFFFSHSKTENPQRAYAQITNYFVVLGSVILLAVVVFSDPLKVLIVRNSDYWEAMPVVPIIVLASFCLGIYHNLSVWYKVTDRTRFGAYISITGAVITIVINYLFIPSIGYYASAYATLAAYASMMLISYYFGRKYYPIPYNFRKICFYMGISILFSVLSFYVFNGNIIIGSLFLLVFLLLVYKLEYALLKRIFIRNEN</sequence>
<gene>
    <name evidence="7" type="ORF">EQY75_13375</name>
</gene>
<dbReference type="InterPro" id="IPR050833">
    <property type="entry name" value="Poly_Biosynth_Transport"/>
</dbReference>
<dbReference type="AlphaFoldDB" id="A0A411ECF3"/>
<accession>A0A411ECF3</accession>
<feature type="transmembrane region" description="Helical" evidence="6">
    <location>
        <begin position="12"/>
        <end position="32"/>
    </location>
</feature>
<feature type="transmembrane region" description="Helical" evidence="6">
    <location>
        <begin position="375"/>
        <end position="394"/>
    </location>
</feature>
<dbReference type="Proteomes" id="UP000290889">
    <property type="component" value="Chromosome"/>
</dbReference>
<proteinExistence type="predicted"/>
<evidence type="ECO:0000256" key="3">
    <source>
        <dbReference type="ARBA" id="ARBA00022692"/>
    </source>
</evidence>
<keyword evidence="5 6" id="KW-0472">Membrane</keyword>
<feature type="transmembrane region" description="Helical" evidence="6">
    <location>
        <begin position="400"/>
        <end position="422"/>
    </location>
</feature>
<dbReference type="RefSeq" id="WP_129606664.1">
    <property type="nucleotide sequence ID" value="NZ_CP035544.1"/>
</dbReference>
<feature type="transmembrane region" description="Helical" evidence="6">
    <location>
        <begin position="79"/>
        <end position="100"/>
    </location>
</feature>
<feature type="transmembrane region" description="Helical" evidence="6">
    <location>
        <begin position="308"/>
        <end position="326"/>
    </location>
</feature>
<evidence type="ECO:0000256" key="1">
    <source>
        <dbReference type="ARBA" id="ARBA00004651"/>
    </source>
</evidence>
<feature type="transmembrane region" description="Helical" evidence="6">
    <location>
        <begin position="229"/>
        <end position="246"/>
    </location>
</feature>
<evidence type="ECO:0000256" key="5">
    <source>
        <dbReference type="ARBA" id="ARBA00023136"/>
    </source>
</evidence>
<dbReference type="PANTHER" id="PTHR30250">
    <property type="entry name" value="PST FAMILY PREDICTED COLANIC ACID TRANSPORTER"/>
    <property type="match status" value="1"/>
</dbReference>
<dbReference type="EMBL" id="CP035544">
    <property type="protein sequence ID" value="QBA65436.1"/>
    <property type="molecule type" value="Genomic_DNA"/>
</dbReference>
<dbReference type="OrthoDB" id="9814608at2"/>
<organism evidence="7 8">
    <name type="scientific">Muriicola soli</name>
    <dbReference type="NCBI Taxonomy" id="2507538"/>
    <lineage>
        <taxon>Bacteria</taxon>
        <taxon>Pseudomonadati</taxon>
        <taxon>Bacteroidota</taxon>
        <taxon>Flavobacteriia</taxon>
        <taxon>Flavobacteriales</taxon>
        <taxon>Flavobacteriaceae</taxon>
        <taxon>Muriicola</taxon>
    </lineage>
</organism>
<protein>
    <submittedName>
        <fullName evidence="7">Polysaccharide biosynthesis protein</fullName>
    </submittedName>
</protein>
<evidence type="ECO:0000256" key="2">
    <source>
        <dbReference type="ARBA" id="ARBA00022475"/>
    </source>
</evidence>
<evidence type="ECO:0000313" key="7">
    <source>
        <dbReference type="EMBL" id="QBA65436.1"/>
    </source>
</evidence>
<keyword evidence="8" id="KW-1185">Reference proteome</keyword>
<feature type="transmembrane region" description="Helical" evidence="6">
    <location>
        <begin position="266"/>
        <end position="288"/>
    </location>
</feature>
<feature type="transmembrane region" description="Helical" evidence="6">
    <location>
        <begin position="458"/>
        <end position="479"/>
    </location>
</feature>